<evidence type="ECO:0000313" key="1">
    <source>
        <dbReference type="EMBL" id="KAF7569460.1"/>
    </source>
</evidence>
<gene>
    <name evidence="1" type="ORF">PtrM4_118750</name>
</gene>
<accession>A0A5M9KQQ5</accession>
<reference evidence="1 2" key="1">
    <citation type="journal article" date="2018" name="BMC Genomics">
        <title>Comparative genomics of the wheat fungal pathogen Pyrenophora tritici-repentis reveals chromosomal variations and genome plasticity.</title>
        <authorList>
            <person name="Moolhuijzen P."/>
            <person name="See P.T."/>
            <person name="Hane J.K."/>
            <person name="Shi G."/>
            <person name="Liu Z."/>
            <person name="Oliver R.P."/>
            <person name="Moffat C.S."/>
        </authorList>
    </citation>
    <scope>NUCLEOTIDE SEQUENCE [LARGE SCALE GENOMIC DNA]</scope>
    <source>
        <strain evidence="1">M4</strain>
    </source>
</reference>
<comment type="caution">
    <text evidence="1">The sequence shown here is derived from an EMBL/GenBank/DDBJ whole genome shotgun (WGS) entry which is preliminary data.</text>
</comment>
<name>A0A5M9KQQ5_9PLEO</name>
<dbReference type="KEGG" id="ptrr:90957074"/>
<dbReference type="Proteomes" id="UP000245464">
    <property type="component" value="Chromosome 6"/>
</dbReference>
<sequence>MADQALSGICALTAAGLFMSSLNVEDITISASDGQVKVEFDQEFLQTSRADGNAGAFGIMLEDLISRVPSPAMLQQNDGLNAFIGYTSQTTYLELQNVG</sequence>
<dbReference type="EMBL" id="NQIK02000006">
    <property type="protein sequence ID" value="KAF7569460.1"/>
    <property type="molecule type" value="Genomic_DNA"/>
</dbReference>
<proteinExistence type="predicted"/>
<organism evidence="1 2">
    <name type="scientific">Pyrenophora tritici-repentis</name>
    <dbReference type="NCBI Taxonomy" id="45151"/>
    <lineage>
        <taxon>Eukaryota</taxon>
        <taxon>Fungi</taxon>
        <taxon>Dikarya</taxon>
        <taxon>Ascomycota</taxon>
        <taxon>Pezizomycotina</taxon>
        <taxon>Dothideomycetes</taxon>
        <taxon>Pleosporomycetidae</taxon>
        <taxon>Pleosporales</taxon>
        <taxon>Pleosporineae</taxon>
        <taxon>Pleosporaceae</taxon>
        <taxon>Pyrenophora</taxon>
    </lineage>
</organism>
<evidence type="ECO:0000313" key="2">
    <source>
        <dbReference type="Proteomes" id="UP000245464"/>
    </source>
</evidence>
<dbReference type="GeneID" id="90957074"/>
<dbReference type="RefSeq" id="XP_065961512.1">
    <property type="nucleotide sequence ID" value="XM_066108327.1"/>
</dbReference>
<dbReference type="AlphaFoldDB" id="A0A5M9KQQ5"/>
<protein>
    <submittedName>
        <fullName evidence="1">Uncharacterized protein</fullName>
    </submittedName>
</protein>